<dbReference type="PANTHER" id="PTHR30329:SF17">
    <property type="entry name" value="LIPOPROTEIN YFIB-RELATED"/>
    <property type="match status" value="1"/>
</dbReference>
<dbReference type="PANTHER" id="PTHR30329">
    <property type="entry name" value="STATOR ELEMENT OF FLAGELLAR MOTOR COMPLEX"/>
    <property type="match status" value="1"/>
</dbReference>
<dbReference type="InterPro" id="IPR050330">
    <property type="entry name" value="Bact_OuterMem_StrucFunc"/>
</dbReference>
<dbReference type="STRING" id="1193518.BN13_1970002"/>
<dbReference type="Pfam" id="PF00691">
    <property type="entry name" value="OmpA"/>
    <property type="match status" value="1"/>
</dbReference>
<protein>
    <recommendedName>
        <fullName evidence="4">OmpA-like domain-containing protein</fullName>
    </recommendedName>
</protein>
<comment type="caution">
    <text evidence="5">The sequence shown here is derived from an EMBL/GenBank/DDBJ whole genome shotgun (WGS) entry which is preliminary data.</text>
</comment>
<dbReference type="InterPro" id="IPR036737">
    <property type="entry name" value="OmpA-like_sf"/>
</dbReference>
<reference evidence="5 6" key="1">
    <citation type="journal article" date="2013" name="ISME J.">
        <title>A metabolic model for members of the genus Tetrasphaera involved in enhanced biological phosphorus removal.</title>
        <authorList>
            <person name="Kristiansen R."/>
            <person name="Nguyen H.T.T."/>
            <person name="Saunders A.M."/>
            <person name="Nielsen J.L."/>
            <person name="Wimmer R."/>
            <person name="Le V.Q."/>
            <person name="McIlroy S.J."/>
            <person name="Petrovski S."/>
            <person name="Seviour R.J."/>
            <person name="Calteau A."/>
            <person name="Nielsen K.L."/>
            <person name="Nielsen P.H."/>
        </authorList>
    </citation>
    <scope>NUCLEOTIDE SEQUENCE [LARGE SCALE GENOMIC DNA]</scope>
    <source>
        <strain evidence="5 6">Ben 74</strain>
    </source>
</reference>
<dbReference type="PROSITE" id="PS51123">
    <property type="entry name" value="OMPA_2"/>
    <property type="match status" value="1"/>
</dbReference>
<dbReference type="GO" id="GO:0009279">
    <property type="term" value="C:cell outer membrane"/>
    <property type="evidence" value="ECO:0007669"/>
    <property type="project" value="UniProtKB-SubCell"/>
</dbReference>
<dbReference type="EMBL" id="CAJC01000109">
    <property type="protein sequence ID" value="CCI52668.1"/>
    <property type="molecule type" value="Genomic_DNA"/>
</dbReference>
<dbReference type="InterPro" id="IPR006664">
    <property type="entry name" value="OMP_bac"/>
</dbReference>
<accession>A0A077MD13</accession>
<dbReference type="Gene3D" id="3.30.1330.60">
    <property type="entry name" value="OmpA-like domain"/>
    <property type="match status" value="1"/>
</dbReference>
<proteinExistence type="predicted"/>
<name>A0A077MD13_9MICO</name>
<dbReference type="InterPro" id="IPR006665">
    <property type="entry name" value="OmpA-like"/>
</dbReference>
<evidence type="ECO:0000256" key="3">
    <source>
        <dbReference type="PROSITE-ProRule" id="PRU00473"/>
    </source>
</evidence>
<keyword evidence="6" id="KW-1185">Reference proteome</keyword>
<comment type="subcellular location">
    <subcellularLocation>
        <location evidence="1">Cell outer membrane</location>
    </subcellularLocation>
</comment>
<organism evidence="5 6">
    <name type="scientific">Nostocoides jenkinsii Ben 74</name>
    <dbReference type="NCBI Taxonomy" id="1193518"/>
    <lineage>
        <taxon>Bacteria</taxon>
        <taxon>Bacillati</taxon>
        <taxon>Actinomycetota</taxon>
        <taxon>Actinomycetes</taxon>
        <taxon>Micrococcales</taxon>
        <taxon>Intrasporangiaceae</taxon>
        <taxon>Nostocoides</taxon>
    </lineage>
</organism>
<dbReference type="Proteomes" id="UP000035720">
    <property type="component" value="Unassembled WGS sequence"/>
</dbReference>
<sequence length="189" mass="19685">MILVTGLVAIQTASAATPFVSSPLSAADPVPIPGITLTTPLTVTPDVFADPDIHGEVQDLVFREANLDGSLITTGGRRFELAADVLFAFDSADLSPKAEAVLADVAKRLAAVDASSLRIDGYTDSTGDAAYNRGLSQRRADAVRRGLLATSDALTIVARGHGEADPVADNATDSGRQQNRRVTITVADQ</sequence>
<dbReference type="AlphaFoldDB" id="A0A077MD13"/>
<keyword evidence="2 3" id="KW-0472">Membrane</keyword>
<dbReference type="SUPFAM" id="SSF103088">
    <property type="entry name" value="OmpA-like"/>
    <property type="match status" value="1"/>
</dbReference>
<dbReference type="CDD" id="cd07185">
    <property type="entry name" value="OmpA_C-like"/>
    <property type="match status" value="1"/>
</dbReference>
<evidence type="ECO:0000313" key="6">
    <source>
        <dbReference type="Proteomes" id="UP000035720"/>
    </source>
</evidence>
<dbReference type="PRINTS" id="PR01021">
    <property type="entry name" value="OMPADOMAIN"/>
</dbReference>
<evidence type="ECO:0000256" key="2">
    <source>
        <dbReference type="ARBA" id="ARBA00023136"/>
    </source>
</evidence>
<feature type="domain" description="OmpA-like" evidence="4">
    <location>
        <begin position="74"/>
        <end position="189"/>
    </location>
</feature>
<evidence type="ECO:0000259" key="4">
    <source>
        <dbReference type="PROSITE" id="PS51123"/>
    </source>
</evidence>
<evidence type="ECO:0000256" key="1">
    <source>
        <dbReference type="ARBA" id="ARBA00004442"/>
    </source>
</evidence>
<evidence type="ECO:0000313" key="5">
    <source>
        <dbReference type="EMBL" id="CCI52668.1"/>
    </source>
</evidence>
<gene>
    <name evidence="5" type="ORF">BN13_1970002</name>
</gene>